<dbReference type="Proteomes" id="UP000192578">
    <property type="component" value="Unassembled WGS sequence"/>
</dbReference>
<evidence type="ECO:0000256" key="9">
    <source>
        <dbReference type="SAM" id="MobiDB-lite"/>
    </source>
</evidence>
<evidence type="ECO:0000256" key="2">
    <source>
        <dbReference type="ARBA" id="ARBA00008161"/>
    </source>
</evidence>
<feature type="compositionally biased region" description="Low complexity" evidence="9">
    <location>
        <begin position="351"/>
        <end position="361"/>
    </location>
</feature>
<dbReference type="EMBL" id="MTYJ01000005">
    <property type="protein sequence ID" value="OQV24748.1"/>
    <property type="molecule type" value="Genomic_DNA"/>
</dbReference>
<dbReference type="OrthoDB" id="3501850at2759"/>
<dbReference type="GO" id="GO:0005634">
    <property type="term" value="C:nucleus"/>
    <property type="evidence" value="ECO:0007669"/>
    <property type="project" value="UniProtKB-SubCell"/>
</dbReference>
<evidence type="ECO:0000313" key="11">
    <source>
        <dbReference type="EMBL" id="OQV24748.1"/>
    </source>
</evidence>
<dbReference type="InterPro" id="IPR031701">
    <property type="entry name" value="SIX1_SD"/>
</dbReference>
<dbReference type="SMART" id="SM00389">
    <property type="entry name" value="HOX"/>
    <property type="match status" value="1"/>
</dbReference>
<name>A0A1W0XBI7_HYPEX</name>
<comment type="caution">
    <text evidence="11">The sequence shown here is derived from an EMBL/GenBank/DDBJ whole genome shotgun (WGS) entry which is preliminary data.</text>
</comment>
<dbReference type="PANTHER" id="PTHR10390:SF44">
    <property type="entry name" value="SIX HOMEOBOX 4"/>
    <property type="match status" value="1"/>
</dbReference>
<keyword evidence="6 7" id="KW-0539">Nucleus</keyword>
<dbReference type="CDD" id="cd00086">
    <property type="entry name" value="homeodomain"/>
    <property type="match status" value="1"/>
</dbReference>
<keyword evidence="4 7" id="KW-0238">DNA-binding</keyword>
<evidence type="ECO:0000313" key="12">
    <source>
        <dbReference type="Proteomes" id="UP000192578"/>
    </source>
</evidence>
<dbReference type="Gene3D" id="1.10.10.60">
    <property type="entry name" value="Homeodomain-like"/>
    <property type="match status" value="1"/>
</dbReference>
<dbReference type="AlphaFoldDB" id="A0A1W0XBI7"/>
<dbReference type="GO" id="GO:0000978">
    <property type="term" value="F:RNA polymerase II cis-regulatory region sequence-specific DNA binding"/>
    <property type="evidence" value="ECO:0007669"/>
    <property type="project" value="TreeGrafter"/>
</dbReference>
<reference evidence="12" key="1">
    <citation type="submission" date="2017-01" db="EMBL/GenBank/DDBJ databases">
        <title>Comparative genomics of anhydrobiosis in the tardigrade Hypsibius dujardini.</title>
        <authorList>
            <person name="Yoshida Y."/>
            <person name="Koutsovoulos G."/>
            <person name="Laetsch D."/>
            <person name="Stevens L."/>
            <person name="Kumar S."/>
            <person name="Horikawa D."/>
            <person name="Ishino K."/>
            <person name="Komine S."/>
            <person name="Tomita M."/>
            <person name="Blaxter M."/>
            <person name="Arakawa K."/>
        </authorList>
    </citation>
    <scope>NUCLEOTIDE SEQUENCE [LARGE SCALE GENOMIC DNA]</scope>
    <source>
        <strain evidence="12">Z151</strain>
    </source>
</reference>
<evidence type="ECO:0000259" key="10">
    <source>
        <dbReference type="PROSITE" id="PS50071"/>
    </source>
</evidence>
<dbReference type="Pfam" id="PF00046">
    <property type="entry name" value="Homeodomain"/>
    <property type="match status" value="1"/>
</dbReference>
<evidence type="ECO:0000256" key="7">
    <source>
        <dbReference type="PROSITE-ProRule" id="PRU00108"/>
    </source>
</evidence>
<sequence>MDRRSYRKDIIIRSLSSVSSEELSHQQNKKNNFPSQYLLNQPLQLQGSSSPSPPKSMDLIQQPIMNEQLYLKPVKDLHDTTEYKAHARKEPKHNHSAAGKGHQADYSFDQIDCIVEVQLQCGNMKMLSAFLSAYTGRSDIISTDMYKRAMAWLAFNHARFSEVYSILETHSFLSCHHGELQDLWYQARYAEAEKARCRSLGAVDKYRLRRKFPLPKTIWDGEETIYCFKEKSRLALKDCYKANRYPSPEEKRYLSQKTGLTITQVANWFKNRRQRDRAPPYPSSPSSPLAYHGQQCMPPIYNINANSQYSTAGNGQGNGGGGPPSPMSRGGHHHHHHHHPSNPNQHHHLTNNMSCSSSAFSNSSALNNPAMYAAAAMINASDTTTDRSY</sequence>
<evidence type="ECO:0000256" key="4">
    <source>
        <dbReference type="ARBA" id="ARBA00023125"/>
    </source>
</evidence>
<feature type="compositionally biased region" description="Basic residues" evidence="9">
    <location>
        <begin position="330"/>
        <end position="349"/>
    </location>
</feature>
<keyword evidence="3" id="KW-0217">Developmental protein</keyword>
<evidence type="ECO:0000256" key="5">
    <source>
        <dbReference type="ARBA" id="ARBA00023155"/>
    </source>
</evidence>
<keyword evidence="5 7" id="KW-0371">Homeobox</keyword>
<proteinExistence type="inferred from homology"/>
<dbReference type="GO" id="GO:0000981">
    <property type="term" value="F:DNA-binding transcription factor activity, RNA polymerase II-specific"/>
    <property type="evidence" value="ECO:0007669"/>
    <property type="project" value="InterPro"/>
</dbReference>
<evidence type="ECO:0000256" key="1">
    <source>
        <dbReference type="ARBA" id="ARBA00004123"/>
    </source>
</evidence>
<accession>A0A1W0XBI7</accession>
<feature type="region of interest" description="Disordered" evidence="9">
    <location>
        <begin position="307"/>
        <end position="361"/>
    </location>
</feature>
<evidence type="ECO:0000256" key="8">
    <source>
        <dbReference type="RuleBase" id="RU000682"/>
    </source>
</evidence>
<comment type="similarity">
    <text evidence="2">Belongs to the SIX/Sine oculis homeobox family.</text>
</comment>
<comment type="subcellular location">
    <subcellularLocation>
        <location evidence="1 7 8">Nucleus</location>
    </subcellularLocation>
</comment>
<keyword evidence="12" id="KW-1185">Reference proteome</keyword>
<dbReference type="InterPro" id="IPR009057">
    <property type="entry name" value="Homeodomain-like_sf"/>
</dbReference>
<gene>
    <name evidence="11" type="ORF">BV898_01340</name>
</gene>
<dbReference type="PROSITE" id="PS00027">
    <property type="entry name" value="HOMEOBOX_1"/>
    <property type="match status" value="1"/>
</dbReference>
<dbReference type="Pfam" id="PF16878">
    <property type="entry name" value="SIX1_SD"/>
    <property type="match status" value="1"/>
</dbReference>
<feature type="domain" description="Homeobox" evidence="10">
    <location>
        <begin position="228"/>
        <end position="279"/>
    </location>
</feature>
<dbReference type="GO" id="GO:0005667">
    <property type="term" value="C:transcription regulator complex"/>
    <property type="evidence" value="ECO:0007669"/>
    <property type="project" value="TreeGrafter"/>
</dbReference>
<evidence type="ECO:0000256" key="3">
    <source>
        <dbReference type="ARBA" id="ARBA00022473"/>
    </source>
</evidence>
<organism evidence="11 12">
    <name type="scientific">Hypsibius exemplaris</name>
    <name type="common">Freshwater tardigrade</name>
    <dbReference type="NCBI Taxonomy" id="2072580"/>
    <lineage>
        <taxon>Eukaryota</taxon>
        <taxon>Metazoa</taxon>
        <taxon>Ecdysozoa</taxon>
        <taxon>Tardigrada</taxon>
        <taxon>Eutardigrada</taxon>
        <taxon>Parachela</taxon>
        <taxon>Hypsibioidea</taxon>
        <taxon>Hypsibiidae</taxon>
        <taxon>Hypsibius</taxon>
    </lineage>
</organism>
<protein>
    <submittedName>
        <fullName evidence="11">Homeobox protein SIX4</fullName>
    </submittedName>
</protein>
<feature type="DNA-binding region" description="Homeobox" evidence="7">
    <location>
        <begin position="230"/>
        <end position="280"/>
    </location>
</feature>
<dbReference type="PROSITE" id="PS50071">
    <property type="entry name" value="HOMEOBOX_2"/>
    <property type="match status" value="1"/>
</dbReference>
<dbReference type="FunFam" id="1.10.10.60:FF:000046">
    <property type="entry name" value="SIX homeobox 3"/>
    <property type="match status" value="1"/>
</dbReference>
<dbReference type="InterPro" id="IPR001356">
    <property type="entry name" value="HD"/>
</dbReference>
<evidence type="ECO:0000256" key="6">
    <source>
        <dbReference type="ARBA" id="ARBA00023242"/>
    </source>
</evidence>
<dbReference type="SUPFAM" id="SSF46689">
    <property type="entry name" value="Homeodomain-like"/>
    <property type="match status" value="1"/>
</dbReference>
<dbReference type="InterPro" id="IPR017970">
    <property type="entry name" value="Homeobox_CS"/>
</dbReference>
<dbReference type="PANTHER" id="PTHR10390">
    <property type="entry name" value="HOMEOBOX PROTEIN SIX"/>
    <property type="match status" value="1"/>
</dbReference>